<dbReference type="Proteomes" id="UP001175353">
    <property type="component" value="Unassembled WGS sequence"/>
</dbReference>
<keyword evidence="3" id="KW-1185">Reference proteome</keyword>
<feature type="compositionally biased region" description="Basic and acidic residues" evidence="1">
    <location>
        <begin position="26"/>
        <end position="45"/>
    </location>
</feature>
<feature type="compositionally biased region" description="Basic and acidic residues" evidence="1">
    <location>
        <begin position="59"/>
        <end position="88"/>
    </location>
</feature>
<reference evidence="2" key="1">
    <citation type="submission" date="2023-06" db="EMBL/GenBank/DDBJ databases">
        <title>Black Yeasts Isolated from many extreme environments.</title>
        <authorList>
            <person name="Coleine C."/>
            <person name="Stajich J.E."/>
            <person name="Selbmann L."/>
        </authorList>
    </citation>
    <scope>NUCLEOTIDE SEQUENCE</scope>
    <source>
        <strain evidence="2">CCFEE 5200</strain>
    </source>
</reference>
<comment type="caution">
    <text evidence="2">The sequence shown here is derived from an EMBL/GenBank/DDBJ whole genome shotgun (WGS) entry which is preliminary data.</text>
</comment>
<evidence type="ECO:0008006" key="4">
    <source>
        <dbReference type="Google" id="ProtNLM"/>
    </source>
</evidence>
<feature type="compositionally biased region" description="Basic residues" evidence="1">
    <location>
        <begin position="115"/>
        <end position="124"/>
    </location>
</feature>
<gene>
    <name evidence="2" type="ORF">LTR91_000783</name>
</gene>
<organism evidence="2 3">
    <name type="scientific">Friedmanniomyces endolithicus</name>
    <dbReference type="NCBI Taxonomy" id="329885"/>
    <lineage>
        <taxon>Eukaryota</taxon>
        <taxon>Fungi</taxon>
        <taxon>Dikarya</taxon>
        <taxon>Ascomycota</taxon>
        <taxon>Pezizomycotina</taxon>
        <taxon>Dothideomycetes</taxon>
        <taxon>Dothideomycetidae</taxon>
        <taxon>Mycosphaerellales</taxon>
        <taxon>Teratosphaeriaceae</taxon>
        <taxon>Friedmanniomyces</taxon>
    </lineage>
</organism>
<sequence length="273" mass="30970">MSTLAYTPYEDVYRQPHQHASNNDYASRHDRQQDYRAQDDTDALVRRRQRETYASAPSRRGDNDRDIRRERRDYSAPDSGYHDREGKYAPRQQQQGPRRRAHSESRDDADERPRTPSHRQHRHHHDDDDTSPRRHADHGREPKQHYNGDGRARLASAFDVSERGVLAAAAGAGVGAIAVRRFGERDFEQSGGHDTWKTIGGVLVGGALANAAEKRWLKHEDEKDGGAEKRSALVVRPDIIHAVVEGAFSSFEHYLLVICIELVIRAIIESVSA</sequence>
<protein>
    <recommendedName>
        <fullName evidence="4">Glycine zipper 2TM domain-containing protein</fullName>
    </recommendedName>
</protein>
<feature type="region of interest" description="Disordered" evidence="1">
    <location>
        <begin position="1"/>
        <end position="150"/>
    </location>
</feature>
<accession>A0AAN6L3G7</accession>
<proteinExistence type="predicted"/>
<dbReference type="EMBL" id="JAUJLE010000003">
    <property type="protein sequence ID" value="KAK1014982.1"/>
    <property type="molecule type" value="Genomic_DNA"/>
</dbReference>
<evidence type="ECO:0000313" key="3">
    <source>
        <dbReference type="Proteomes" id="UP001175353"/>
    </source>
</evidence>
<dbReference type="AlphaFoldDB" id="A0AAN6L3G7"/>
<evidence type="ECO:0000313" key="2">
    <source>
        <dbReference type="EMBL" id="KAK1014982.1"/>
    </source>
</evidence>
<feature type="compositionally biased region" description="Basic and acidic residues" evidence="1">
    <location>
        <begin position="102"/>
        <end position="114"/>
    </location>
</feature>
<feature type="compositionally biased region" description="Basic and acidic residues" evidence="1">
    <location>
        <begin position="125"/>
        <end position="150"/>
    </location>
</feature>
<evidence type="ECO:0000256" key="1">
    <source>
        <dbReference type="SAM" id="MobiDB-lite"/>
    </source>
</evidence>
<name>A0AAN6L3G7_9PEZI</name>